<dbReference type="EMBL" id="CM042010">
    <property type="protein sequence ID" value="KAI3780054.1"/>
    <property type="molecule type" value="Genomic_DNA"/>
</dbReference>
<reference evidence="2" key="1">
    <citation type="journal article" date="2022" name="Mol. Ecol. Resour.">
        <title>The genomes of chicory, endive, great burdock and yacon provide insights into Asteraceae palaeo-polyploidization history and plant inulin production.</title>
        <authorList>
            <person name="Fan W."/>
            <person name="Wang S."/>
            <person name="Wang H."/>
            <person name="Wang A."/>
            <person name="Jiang F."/>
            <person name="Liu H."/>
            <person name="Zhao H."/>
            <person name="Xu D."/>
            <person name="Zhang Y."/>
        </authorList>
    </citation>
    <scope>NUCLEOTIDE SEQUENCE [LARGE SCALE GENOMIC DNA]</scope>
    <source>
        <strain evidence="2">cv. Punajuju</strain>
    </source>
</reference>
<gene>
    <name evidence="1" type="ORF">L2E82_09918</name>
</gene>
<dbReference type="Proteomes" id="UP001055811">
    <property type="component" value="Linkage Group LG02"/>
</dbReference>
<name>A0ACB9G8Y3_CICIN</name>
<evidence type="ECO:0000313" key="2">
    <source>
        <dbReference type="Proteomes" id="UP001055811"/>
    </source>
</evidence>
<keyword evidence="2" id="KW-1185">Reference proteome</keyword>
<accession>A0ACB9G8Y3</accession>
<comment type="caution">
    <text evidence="1">The sequence shown here is derived from an EMBL/GenBank/DDBJ whole genome shotgun (WGS) entry which is preliminary data.</text>
</comment>
<protein>
    <submittedName>
        <fullName evidence="1">Uncharacterized protein</fullName>
    </submittedName>
</protein>
<evidence type="ECO:0000313" key="1">
    <source>
        <dbReference type="EMBL" id="KAI3780054.1"/>
    </source>
</evidence>
<organism evidence="1 2">
    <name type="scientific">Cichorium intybus</name>
    <name type="common">Chicory</name>
    <dbReference type="NCBI Taxonomy" id="13427"/>
    <lineage>
        <taxon>Eukaryota</taxon>
        <taxon>Viridiplantae</taxon>
        <taxon>Streptophyta</taxon>
        <taxon>Embryophyta</taxon>
        <taxon>Tracheophyta</taxon>
        <taxon>Spermatophyta</taxon>
        <taxon>Magnoliopsida</taxon>
        <taxon>eudicotyledons</taxon>
        <taxon>Gunneridae</taxon>
        <taxon>Pentapetalae</taxon>
        <taxon>asterids</taxon>
        <taxon>campanulids</taxon>
        <taxon>Asterales</taxon>
        <taxon>Asteraceae</taxon>
        <taxon>Cichorioideae</taxon>
        <taxon>Cichorieae</taxon>
        <taxon>Cichoriinae</taxon>
        <taxon>Cichorium</taxon>
    </lineage>
</organism>
<sequence length="107" mass="11976">MISKVPLLSDIINKYCSSLILPYPIRDLAMEREEEEQANVSKPNGKKKTTGGPSGPSKEKTIKKRNKMENPPTRTNPKHGRKSPKKTVMDKPSDSDKTISDPEVEVE</sequence>
<proteinExistence type="predicted"/>
<reference evidence="1 2" key="2">
    <citation type="journal article" date="2022" name="Mol. Ecol. Resour.">
        <title>The genomes of chicory, endive, great burdock and yacon provide insights into Asteraceae paleo-polyploidization history and plant inulin production.</title>
        <authorList>
            <person name="Fan W."/>
            <person name="Wang S."/>
            <person name="Wang H."/>
            <person name="Wang A."/>
            <person name="Jiang F."/>
            <person name="Liu H."/>
            <person name="Zhao H."/>
            <person name="Xu D."/>
            <person name="Zhang Y."/>
        </authorList>
    </citation>
    <scope>NUCLEOTIDE SEQUENCE [LARGE SCALE GENOMIC DNA]</scope>
    <source>
        <strain evidence="2">cv. Punajuju</strain>
        <tissue evidence="1">Leaves</tissue>
    </source>
</reference>